<gene>
    <name evidence="1" type="ORF">Osc7112_2310</name>
</gene>
<evidence type="ECO:0000313" key="1">
    <source>
        <dbReference type="EMBL" id="AFZ06762.1"/>
    </source>
</evidence>
<organism evidence="1 2">
    <name type="scientific">Phormidium nigroviride PCC 7112</name>
    <dbReference type="NCBI Taxonomy" id="179408"/>
    <lineage>
        <taxon>Bacteria</taxon>
        <taxon>Bacillati</taxon>
        <taxon>Cyanobacteriota</taxon>
        <taxon>Cyanophyceae</taxon>
        <taxon>Oscillatoriophycideae</taxon>
        <taxon>Oscillatoriales</taxon>
        <taxon>Oscillatoriaceae</taxon>
        <taxon>Phormidium</taxon>
    </lineage>
</organism>
<keyword evidence="2" id="KW-1185">Reference proteome</keyword>
<dbReference type="Proteomes" id="UP000010478">
    <property type="component" value="Chromosome"/>
</dbReference>
<sequence length="101" mass="10984">MQVGVDLLRVYNTILTLPTPNAPLPCGQLGVDVSSHQGDYEAVQVLSVDLRFDTWASHSATNGTTIGAHLRGQVPVGRVALSRRNYLRFKIYSTDESGSLN</sequence>
<dbReference type="EMBL" id="CP003614">
    <property type="protein sequence ID" value="AFZ06762.1"/>
    <property type="molecule type" value="Genomic_DNA"/>
</dbReference>
<dbReference type="RefSeq" id="WP_015176062.1">
    <property type="nucleotide sequence ID" value="NC_019729.1"/>
</dbReference>
<evidence type="ECO:0000313" key="2">
    <source>
        <dbReference type="Proteomes" id="UP000010478"/>
    </source>
</evidence>
<accession>K9VGZ8</accession>
<proteinExistence type="predicted"/>
<dbReference type="HOGENOM" id="CLU_2288709_0_0_3"/>
<dbReference type="KEGG" id="oni:Osc7112_2310"/>
<dbReference type="AlphaFoldDB" id="K9VGZ8"/>
<name>K9VGZ8_9CYAN</name>
<protein>
    <submittedName>
        <fullName evidence="1">Uncharacterized protein</fullName>
    </submittedName>
</protein>
<reference evidence="1 2" key="1">
    <citation type="submission" date="2012-05" db="EMBL/GenBank/DDBJ databases">
        <title>Finished chromosome of genome of Oscillatoria sp. PCC 7112.</title>
        <authorList>
            <consortium name="US DOE Joint Genome Institute"/>
            <person name="Gugger M."/>
            <person name="Coursin T."/>
            <person name="Rippka R."/>
            <person name="Tandeau De Marsac N."/>
            <person name="Huntemann M."/>
            <person name="Wei C.-L."/>
            <person name="Han J."/>
            <person name="Detter J.C."/>
            <person name="Han C."/>
            <person name="Tapia R."/>
            <person name="Davenport K."/>
            <person name="Daligault H."/>
            <person name="Erkkila T."/>
            <person name="Gu W."/>
            <person name="Munk A.C.C."/>
            <person name="Teshima H."/>
            <person name="Xu Y."/>
            <person name="Chain P."/>
            <person name="Chen A."/>
            <person name="Krypides N."/>
            <person name="Mavromatis K."/>
            <person name="Markowitz V."/>
            <person name="Szeto E."/>
            <person name="Ivanova N."/>
            <person name="Mikhailova N."/>
            <person name="Ovchinnikova G."/>
            <person name="Pagani I."/>
            <person name="Pati A."/>
            <person name="Goodwin L."/>
            <person name="Peters L."/>
            <person name="Pitluck S."/>
            <person name="Woyke T."/>
            <person name="Kerfeld C."/>
        </authorList>
    </citation>
    <scope>NUCLEOTIDE SEQUENCE [LARGE SCALE GENOMIC DNA]</scope>
    <source>
        <strain evidence="1 2">PCC 7112</strain>
    </source>
</reference>